<dbReference type="RefSeq" id="WP_004653615.1">
    <property type="nucleotide sequence ID" value="NZ_KB849179.1"/>
</dbReference>
<keyword evidence="1" id="KW-0732">Signal</keyword>
<dbReference type="EMBL" id="APOI01000014">
    <property type="protein sequence ID" value="ENU24169.1"/>
    <property type="molecule type" value="Genomic_DNA"/>
</dbReference>
<proteinExistence type="predicted"/>
<dbReference type="Proteomes" id="UP000013034">
    <property type="component" value="Unassembled WGS sequence"/>
</dbReference>
<dbReference type="Pfam" id="PF16223">
    <property type="entry name" value="DUF4882"/>
    <property type="match status" value="1"/>
</dbReference>
<evidence type="ECO:0000313" key="2">
    <source>
        <dbReference type="EMBL" id="ENU24169.1"/>
    </source>
</evidence>
<sequence length="269" mass="28623">MKKLIIGALISMSTMGSALAACTYNLDATNSQISSLGGIPFIAQQSQSGSSPITPYKLKFIDSSQQMAANFLNGLVVGDKLVSNNGTIAFEFKINSFASTKPLNDGELDAQIAFYGQDTTNNSMLSGMLWLHSGYNGVSSYPESARFSGMLRGGSYNLVNGFPQPINPLVSLTPSPVVLPVGNNFRVGVYLNQTTKELGLIVNGVNKGIVLNYEKTLKNIGFFISSTQNRIDSNDSIINQNVGVELITDAASMTLSYPSGTTDICGTTI</sequence>
<dbReference type="PROSITE" id="PS51257">
    <property type="entry name" value="PROKAR_LIPOPROTEIN"/>
    <property type="match status" value="1"/>
</dbReference>
<gene>
    <name evidence="2" type="ORF">F993_01485</name>
</gene>
<name>A0ABN0JG75_9GAMM</name>
<protein>
    <recommendedName>
        <fullName evidence="4">DUF4882 domain-containing protein</fullName>
    </recommendedName>
</protein>
<feature type="chain" id="PRO_5045075198" description="DUF4882 domain-containing protein" evidence="1">
    <location>
        <begin position="21"/>
        <end position="269"/>
    </location>
</feature>
<evidence type="ECO:0008006" key="4">
    <source>
        <dbReference type="Google" id="ProtNLM"/>
    </source>
</evidence>
<dbReference type="InterPro" id="IPR032620">
    <property type="entry name" value="DUF4882"/>
</dbReference>
<comment type="caution">
    <text evidence="2">The sequence shown here is derived from an EMBL/GenBank/DDBJ whole genome shotgun (WGS) entry which is preliminary data.</text>
</comment>
<evidence type="ECO:0000256" key="1">
    <source>
        <dbReference type="SAM" id="SignalP"/>
    </source>
</evidence>
<accession>A0ABN0JG75</accession>
<feature type="signal peptide" evidence="1">
    <location>
        <begin position="1"/>
        <end position="20"/>
    </location>
</feature>
<organism evidence="2 3">
    <name type="scientific">Acinetobacter proteolyticus</name>
    <dbReference type="NCBI Taxonomy" id="1776741"/>
    <lineage>
        <taxon>Bacteria</taxon>
        <taxon>Pseudomonadati</taxon>
        <taxon>Pseudomonadota</taxon>
        <taxon>Gammaproteobacteria</taxon>
        <taxon>Moraxellales</taxon>
        <taxon>Moraxellaceae</taxon>
        <taxon>Acinetobacter</taxon>
    </lineage>
</organism>
<reference evidence="2 3" key="1">
    <citation type="submission" date="2013-02" db="EMBL/GenBank/DDBJ databases">
        <title>The Genome Sequence of Acinetobacter sp. NIPH 809.</title>
        <authorList>
            <consortium name="The Broad Institute Genome Sequencing Platform"/>
            <consortium name="The Broad Institute Genome Sequencing Center for Infectious Disease"/>
            <person name="Cerqueira G."/>
            <person name="Feldgarden M."/>
            <person name="Courvalin P."/>
            <person name="Perichon B."/>
            <person name="Grillot-Courvalin C."/>
            <person name="Clermont D."/>
            <person name="Rocha E."/>
            <person name="Yoon E.-J."/>
            <person name="Nemec A."/>
            <person name="Walker B."/>
            <person name="Young S.K."/>
            <person name="Zeng Q."/>
            <person name="Gargeya S."/>
            <person name="Fitzgerald M."/>
            <person name="Haas B."/>
            <person name="Abouelleil A."/>
            <person name="Alvarado L."/>
            <person name="Arachchi H.M."/>
            <person name="Berlin A.M."/>
            <person name="Chapman S.B."/>
            <person name="Dewar J."/>
            <person name="Goldberg J."/>
            <person name="Griggs A."/>
            <person name="Gujja S."/>
            <person name="Hansen M."/>
            <person name="Howarth C."/>
            <person name="Imamovic A."/>
            <person name="Larimer J."/>
            <person name="McCowan C."/>
            <person name="Murphy C."/>
            <person name="Neiman D."/>
            <person name="Pearson M."/>
            <person name="Priest M."/>
            <person name="Roberts A."/>
            <person name="Saif S."/>
            <person name="Shea T."/>
            <person name="Sisk P."/>
            <person name="Sykes S."/>
            <person name="Wortman J."/>
            <person name="Nusbaum C."/>
            <person name="Birren B."/>
        </authorList>
    </citation>
    <scope>NUCLEOTIDE SEQUENCE [LARGE SCALE GENOMIC DNA]</scope>
    <source>
        <strain evidence="2 3">NIPH 809</strain>
    </source>
</reference>
<evidence type="ECO:0000313" key="3">
    <source>
        <dbReference type="Proteomes" id="UP000013034"/>
    </source>
</evidence>
<keyword evidence="3" id="KW-1185">Reference proteome</keyword>